<gene>
    <name evidence="2" type="ORF">KN1_01360</name>
</gene>
<dbReference type="InterPro" id="IPR011048">
    <property type="entry name" value="Haem_d1_sf"/>
</dbReference>
<dbReference type="RefSeq" id="WP_221288741.1">
    <property type="nucleotide sequence ID" value="NZ_AP024597.1"/>
</dbReference>
<keyword evidence="3" id="KW-1185">Reference proteome</keyword>
<name>A0A8D5U3Z4_9CREN</name>
<protein>
    <submittedName>
        <fullName evidence="2">Uncharacterized protein</fullName>
    </submittedName>
</protein>
<keyword evidence="1" id="KW-1133">Transmembrane helix</keyword>
<dbReference type="EMBL" id="AP024597">
    <property type="protein sequence ID" value="BCU68839.1"/>
    <property type="molecule type" value="Genomic_DNA"/>
</dbReference>
<dbReference type="Proteomes" id="UP000825123">
    <property type="component" value="Chromosome"/>
</dbReference>
<keyword evidence="1" id="KW-0472">Membrane</keyword>
<dbReference type="GeneID" id="66161887"/>
<evidence type="ECO:0000256" key="1">
    <source>
        <dbReference type="SAM" id="Phobius"/>
    </source>
</evidence>
<accession>A0A8D5U3Z4</accession>
<feature type="transmembrane region" description="Helical" evidence="1">
    <location>
        <begin position="578"/>
        <end position="599"/>
    </location>
</feature>
<evidence type="ECO:0000313" key="2">
    <source>
        <dbReference type="EMBL" id="BCU68839.1"/>
    </source>
</evidence>
<proteinExistence type="predicted"/>
<keyword evidence="1" id="KW-0812">Transmembrane</keyword>
<organism evidence="2 3">
    <name type="scientific">Stygiolobus caldivivus</name>
    <dbReference type="NCBI Taxonomy" id="2824673"/>
    <lineage>
        <taxon>Archaea</taxon>
        <taxon>Thermoproteota</taxon>
        <taxon>Thermoprotei</taxon>
        <taxon>Sulfolobales</taxon>
        <taxon>Sulfolobaceae</taxon>
        <taxon>Stygiolobus</taxon>
    </lineage>
</organism>
<dbReference type="AlphaFoldDB" id="A0A8D5U3Z4"/>
<dbReference type="KEGG" id="csty:KN1_01360"/>
<reference evidence="2 3" key="1">
    <citation type="submission" date="2021-04" db="EMBL/GenBank/DDBJ databases">
        <title>Complete genome sequence of Stygiolobus sp. KN-1.</title>
        <authorList>
            <person name="Nakamura K."/>
            <person name="Sakai H."/>
            <person name="Kurosawa N."/>
        </authorList>
    </citation>
    <scope>NUCLEOTIDE SEQUENCE [LARGE SCALE GENOMIC DNA]</scope>
    <source>
        <strain evidence="2 3">KN-1</strain>
    </source>
</reference>
<dbReference type="SUPFAM" id="SSF51004">
    <property type="entry name" value="C-terminal (heme d1) domain of cytochrome cd1-nitrite reductase"/>
    <property type="match status" value="1"/>
</dbReference>
<sequence length="601" mass="64447">MRKTSFLTLLLFSLLFLTVVMTAQPAPQVRQVGSLTVNIPTLTIDSVTPYDHGLVIALSYVNFSFISPNQQESSTLYIYYVNSTTKALLYKSILSGISGVFTFTKDGDLYVVVDTFTPPSTPSGVGSYKYESYVYVFSGLRLVNTFTLNGLLAGGKEAQSPLINVSALQLAKISLSSFKNPSTNLTEVSLSSNFTIMLNNANITVTNLLPQMELQLPSGVLLVMENDSDLVTGQPLGQVPQSIPINITLFNNDGKIVWTEEYHFFNGFIPYDLPESTKVSTIITESVATVVGDQLFMVNSTPFAETAFYGQASQYPTTNSTIVGIDLSNGEITSSISLTNTSPYIALQNLGGQLYVSIFGSHEVTVEKYNGNGLTLVGKIPLVTQVKEVTLPGPGSFTMNRTTLLTNFYYNQGEYFLVANPTLGGTNVTDVYAGGITSYVLSGNVTSSDITEDNVILLNESNQFTLAFLNNNGTVRGSVSIGQVGVPSLYSGLSEPDVAITPINPYAYYVVKAYSNLSITNTMSIGVSLPSGETQVTVYEVNFPQPVTATSTMSNTSTAVKTPMSTTPAPPTTSGTPILYIGIIVGIAVIVAVGVVLVLRR</sequence>
<evidence type="ECO:0000313" key="3">
    <source>
        <dbReference type="Proteomes" id="UP000825123"/>
    </source>
</evidence>